<evidence type="ECO:0000256" key="1">
    <source>
        <dbReference type="SAM" id="Phobius"/>
    </source>
</evidence>
<keyword evidence="3" id="KW-1185">Reference proteome</keyword>
<dbReference type="EMBL" id="CP038026">
    <property type="protein sequence ID" value="QBQ38206.1"/>
    <property type="molecule type" value="Genomic_DNA"/>
</dbReference>
<reference evidence="2 3" key="1">
    <citation type="submission" date="2019-03" db="EMBL/GenBank/DDBJ databases">
        <title>Draft Genome Sequences of Six Type Strains of the Genus Massilia.</title>
        <authorList>
            <person name="Miess H."/>
            <person name="Frediansyhah A."/>
            <person name="Gross H."/>
        </authorList>
    </citation>
    <scope>NUCLEOTIDE SEQUENCE [LARGE SCALE GENOMIC DNA]</scope>
    <source>
        <strain evidence="2 3">DSM 17505</strain>
    </source>
</reference>
<proteinExistence type="predicted"/>
<dbReference type="Proteomes" id="UP000294359">
    <property type="component" value="Chromosome"/>
</dbReference>
<gene>
    <name evidence="2" type="ORF">E1742_20040</name>
</gene>
<keyword evidence="1" id="KW-0812">Transmembrane</keyword>
<dbReference type="RefSeq" id="WP_134386910.1">
    <property type="nucleotide sequence ID" value="NZ_BMWW01000002.1"/>
</dbReference>
<accession>A0ABX5SCU0</accession>
<evidence type="ECO:0000313" key="2">
    <source>
        <dbReference type="EMBL" id="QBQ38206.1"/>
    </source>
</evidence>
<feature type="transmembrane region" description="Helical" evidence="1">
    <location>
        <begin position="12"/>
        <end position="34"/>
    </location>
</feature>
<keyword evidence="1" id="KW-0472">Membrane</keyword>
<name>A0ABX5SCU0_9BURK</name>
<organism evidence="2 3">
    <name type="scientific">Pseudoduganella plicata</name>
    <dbReference type="NCBI Taxonomy" id="321984"/>
    <lineage>
        <taxon>Bacteria</taxon>
        <taxon>Pseudomonadati</taxon>
        <taxon>Pseudomonadota</taxon>
        <taxon>Betaproteobacteria</taxon>
        <taxon>Burkholderiales</taxon>
        <taxon>Oxalobacteraceae</taxon>
        <taxon>Telluria group</taxon>
        <taxon>Pseudoduganella</taxon>
    </lineage>
</organism>
<sequence>MTRPLLPVLGRMLLTALLLFLILIVGFYTLYGALFALDGGQGWGTLIWMAFGGGIVFLLGWWISRLWLRKKAVWR</sequence>
<evidence type="ECO:0008006" key="4">
    <source>
        <dbReference type="Google" id="ProtNLM"/>
    </source>
</evidence>
<evidence type="ECO:0000313" key="3">
    <source>
        <dbReference type="Proteomes" id="UP000294359"/>
    </source>
</evidence>
<keyword evidence="1" id="KW-1133">Transmembrane helix</keyword>
<feature type="transmembrane region" description="Helical" evidence="1">
    <location>
        <begin position="46"/>
        <end position="68"/>
    </location>
</feature>
<protein>
    <recommendedName>
        <fullName evidence="4">DUF4175 domain-containing protein</fullName>
    </recommendedName>
</protein>